<protein>
    <submittedName>
        <fullName evidence="2">Uncharacterized protein</fullName>
    </submittedName>
</protein>
<evidence type="ECO:0000256" key="1">
    <source>
        <dbReference type="SAM" id="MobiDB-lite"/>
    </source>
</evidence>
<feature type="compositionally biased region" description="Low complexity" evidence="1">
    <location>
        <begin position="46"/>
        <end position="91"/>
    </location>
</feature>
<comment type="caution">
    <text evidence="2">The sequence shown here is derived from an EMBL/GenBank/DDBJ whole genome shotgun (WGS) entry which is preliminary data.</text>
</comment>
<dbReference type="EMBL" id="BMVB01000006">
    <property type="protein sequence ID" value="GHC46562.1"/>
    <property type="molecule type" value="Genomic_DNA"/>
</dbReference>
<name>A0A918THQ3_STRCJ</name>
<accession>A0A918THQ3</accession>
<dbReference type="Proteomes" id="UP000646244">
    <property type="component" value="Unassembled WGS sequence"/>
</dbReference>
<feature type="compositionally biased region" description="Pro residues" evidence="1">
    <location>
        <begin position="8"/>
        <end position="43"/>
    </location>
</feature>
<feature type="region of interest" description="Disordered" evidence="1">
    <location>
        <begin position="1"/>
        <end position="142"/>
    </location>
</feature>
<gene>
    <name evidence="2" type="ORF">GCM10010507_22430</name>
</gene>
<sequence>MPVGSTTPGPPGPSPPEPPAPAPAPSSRPGPPGPQPPAPPPGPGTAGVAGPEDATPAGARRAGGSAGMSSPAGDALAPGRPRAAAGRASLAETATTHPQPHKDTGQRGGKTNKTDLGSCDNRTEGAIASLTQPRNRTGGPVP</sequence>
<evidence type="ECO:0000313" key="3">
    <source>
        <dbReference type="Proteomes" id="UP000646244"/>
    </source>
</evidence>
<proteinExistence type="predicted"/>
<reference evidence="2" key="2">
    <citation type="submission" date="2020-09" db="EMBL/GenBank/DDBJ databases">
        <authorList>
            <person name="Sun Q."/>
            <person name="Ohkuma M."/>
        </authorList>
    </citation>
    <scope>NUCLEOTIDE SEQUENCE</scope>
    <source>
        <strain evidence="2">JCM 4633</strain>
    </source>
</reference>
<dbReference type="AlphaFoldDB" id="A0A918THQ3"/>
<reference evidence="2" key="1">
    <citation type="journal article" date="2014" name="Int. J. Syst. Evol. Microbiol.">
        <title>Complete genome sequence of Corynebacterium casei LMG S-19264T (=DSM 44701T), isolated from a smear-ripened cheese.</title>
        <authorList>
            <consortium name="US DOE Joint Genome Institute (JGI-PGF)"/>
            <person name="Walter F."/>
            <person name="Albersmeier A."/>
            <person name="Kalinowski J."/>
            <person name="Ruckert C."/>
        </authorList>
    </citation>
    <scope>NUCLEOTIDE SEQUENCE</scope>
    <source>
        <strain evidence="2">JCM 4633</strain>
    </source>
</reference>
<evidence type="ECO:0000313" key="2">
    <source>
        <dbReference type="EMBL" id="GHC46562.1"/>
    </source>
</evidence>
<organism evidence="2 3">
    <name type="scientific">Streptomyces cinnamoneus</name>
    <name type="common">Streptoverticillium cinnamoneum</name>
    <dbReference type="NCBI Taxonomy" id="53446"/>
    <lineage>
        <taxon>Bacteria</taxon>
        <taxon>Bacillati</taxon>
        <taxon>Actinomycetota</taxon>
        <taxon>Actinomycetes</taxon>
        <taxon>Kitasatosporales</taxon>
        <taxon>Streptomycetaceae</taxon>
        <taxon>Streptomyces</taxon>
        <taxon>Streptomyces cinnamoneus group</taxon>
    </lineage>
</organism>